<accession>A0A7W6A969</accession>
<organism evidence="1 2">
    <name type="scientific">Sphingomonas pseudosanguinis</name>
    <dbReference type="NCBI Taxonomy" id="413712"/>
    <lineage>
        <taxon>Bacteria</taxon>
        <taxon>Pseudomonadati</taxon>
        <taxon>Pseudomonadota</taxon>
        <taxon>Alphaproteobacteria</taxon>
        <taxon>Sphingomonadales</taxon>
        <taxon>Sphingomonadaceae</taxon>
        <taxon>Sphingomonas</taxon>
    </lineage>
</organism>
<evidence type="ECO:0000313" key="1">
    <source>
        <dbReference type="EMBL" id="MBB3878360.1"/>
    </source>
</evidence>
<name>A0A7W6A969_9SPHN</name>
<protein>
    <submittedName>
        <fullName evidence="1">Uncharacterized protein</fullName>
    </submittedName>
</protein>
<sequence length="63" mass="6663">MSSRLTRAVIGSGITLSLLGWGAGRVGEVTFDAIRPNMQAASVASHQVAIPKFSVHMSIEVRP</sequence>
<proteinExistence type="predicted"/>
<dbReference type="EMBL" id="JACIDH010000001">
    <property type="protein sequence ID" value="MBB3878360.1"/>
    <property type="molecule type" value="Genomic_DNA"/>
</dbReference>
<gene>
    <name evidence="1" type="ORF">GGR48_000763</name>
</gene>
<dbReference type="RefSeq" id="WP_183950516.1">
    <property type="nucleotide sequence ID" value="NZ_JACIDH010000001.1"/>
</dbReference>
<comment type="caution">
    <text evidence="1">The sequence shown here is derived from an EMBL/GenBank/DDBJ whole genome shotgun (WGS) entry which is preliminary data.</text>
</comment>
<dbReference type="AlphaFoldDB" id="A0A7W6A969"/>
<dbReference type="Proteomes" id="UP000538670">
    <property type="component" value="Unassembled WGS sequence"/>
</dbReference>
<evidence type="ECO:0000313" key="2">
    <source>
        <dbReference type="Proteomes" id="UP000538670"/>
    </source>
</evidence>
<reference evidence="1 2" key="1">
    <citation type="submission" date="2020-08" db="EMBL/GenBank/DDBJ databases">
        <title>Genomic Encyclopedia of Type Strains, Phase IV (KMG-IV): sequencing the most valuable type-strain genomes for metagenomic binning, comparative biology and taxonomic classification.</title>
        <authorList>
            <person name="Goeker M."/>
        </authorList>
    </citation>
    <scope>NUCLEOTIDE SEQUENCE [LARGE SCALE GENOMIC DNA]</scope>
    <source>
        <strain evidence="1 2">DSM 19512</strain>
    </source>
</reference>
<keyword evidence="2" id="KW-1185">Reference proteome</keyword>